<accession>A0ABX0RB46</accession>
<organism evidence="5 6">
    <name type="scientific">Candidatus Pantoea multigeneris</name>
    <dbReference type="NCBI Taxonomy" id="2608357"/>
    <lineage>
        <taxon>Bacteria</taxon>
        <taxon>Pseudomonadati</taxon>
        <taxon>Pseudomonadota</taxon>
        <taxon>Gammaproteobacteria</taxon>
        <taxon>Enterobacterales</taxon>
        <taxon>Erwiniaceae</taxon>
        <taxon>Pantoea</taxon>
    </lineage>
</organism>
<evidence type="ECO:0000256" key="1">
    <source>
        <dbReference type="ARBA" id="ARBA00007637"/>
    </source>
</evidence>
<comment type="similarity">
    <text evidence="1">Belongs to the NAD(P)-dependent epimerase/dehydratase family.</text>
</comment>
<proteinExistence type="inferred from homology"/>
<protein>
    <submittedName>
        <fullName evidence="5">NAD(P)-dependent oxidoreductase</fullName>
    </submittedName>
</protein>
<dbReference type="Pfam" id="PF01370">
    <property type="entry name" value="Epimerase"/>
    <property type="match status" value="1"/>
</dbReference>
<dbReference type="InterPro" id="IPR036291">
    <property type="entry name" value="NAD(P)-bd_dom_sf"/>
</dbReference>
<dbReference type="PANTHER" id="PTHR43103">
    <property type="entry name" value="NUCLEOSIDE-DIPHOSPHATE-SUGAR EPIMERASE"/>
    <property type="match status" value="1"/>
</dbReference>
<evidence type="ECO:0000313" key="5">
    <source>
        <dbReference type="EMBL" id="NIF21536.1"/>
    </source>
</evidence>
<reference evidence="5 6" key="1">
    <citation type="journal article" date="2019" name="bioRxiv">
        <title>Bacteria contribute to plant secondary compound degradation in a generalist herbivore system.</title>
        <authorList>
            <person name="Francoeur C.B."/>
            <person name="Khadempour L."/>
            <person name="Moreira-Soto R.D."/>
            <person name="Gotting K."/>
            <person name="Book A.J."/>
            <person name="Pinto-Tomas A.A."/>
            <person name="Keefover-Ring K."/>
            <person name="Currie C.R."/>
        </authorList>
    </citation>
    <scope>NUCLEOTIDE SEQUENCE [LARGE SCALE GENOMIC DNA]</scope>
    <source>
        <strain evidence="5">Acro-835</strain>
    </source>
</reference>
<keyword evidence="2" id="KW-0560">Oxidoreductase</keyword>
<sequence>MARFKRILITGAAGRLGSVLRKELAGLADKLRLTDIADMGKAADNEEIIQCDQGDYDKILEITRDVDAVVHLGGIPLENTFENILHANIRGSYNVYEACRRNGVSRIIYGSSNHAIGFYEREAMIGSDVPHRPDSLYGLSKAFTEDLARYYYDKFGVETVSIRIGSSFEEPVDRRMLATWLSFRDFAQMVERSLTVPRVGFTVVYGVSDNREQFWNNQQANVLGYQPQDSADVFREKVEANTTVPDPKDIAVVYCGGSFPAAGHYEDNH</sequence>
<evidence type="ECO:0000256" key="2">
    <source>
        <dbReference type="ARBA" id="ARBA00023002"/>
    </source>
</evidence>
<feature type="domain" description="NAD-dependent epimerase/dehydratase" evidence="4">
    <location>
        <begin position="7"/>
        <end position="166"/>
    </location>
</feature>
<evidence type="ECO:0000313" key="6">
    <source>
        <dbReference type="Proteomes" id="UP001515683"/>
    </source>
</evidence>
<comment type="caution">
    <text evidence="5">The sequence shown here is derived from an EMBL/GenBank/DDBJ whole genome shotgun (WGS) entry which is preliminary data.</text>
</comment>
<name>A0ABX0RB46_9GAMM</name>
<dbReference type="PANTHER" id="PTHR43103:SF5">
    <property type="entry name" value="4-EPIMERASE, PUTATIVE (AFU_ORTHOLOGUE AFUA_7G00360)-RELATED"/>
    <property type="match status" value="1"/>
</dbReference>
<keyword evidence="3" id="KW-0520">NAD</keyword>
<dbReference type="SUPFAM" id="SSF51735">
    <property type="entry name" value="NAD(P)-binding Rossmann-fold domains"/>
    <property type="match status" value="1"/>
</dbReference>
<dbReference type="InterPro" id="IPR001509">
    <property type="entry name" value="Epimerase_deHydtase"/>
</dbReference>
<evidence type="ECO:0000256" key="3">
    <source>
        <dbReference type="ARBA" id="ARBA00023027"/>
    </source>
</evidence>
<dbReference type="RefSeq" id="WP_167013510.1">
    <property type="nucleotide sequence ID" value="NZ_VWXF01000002.1"/>
</dbReference>
<dbReference type="Proteomes" id="UP001515683">
    <property type="component" value="Unassembled WGS sequence"/>
</dbReference>
<dbReference type="EMBL" id="VWXF01000002">
    <property type="protein sequence ID" value="NIF21536.1"/>
    <property type="molecule type" value="Genomic_DNA"/>
</dbReference>
<keyword evidence="6" id="KW-1185">Reference proteome</keyword>
<evidence type="ECO:0000259" key="4">
    <source>
        <dbReference type="Pfam" id="PF01370"/>
    </source>
</evidence>
<dbReference type="Gene3D" id="3.40.50.720">
    <property type="entry name" value="NAD(P)-binding Rossmann-like Domain"/>
    <property type="match status" value="1"/>
</dbReference>
<gene>
    <name evidence="5" type="ORF">F3J40_07985</name>
</gene>